<proteinExistence type="predicted"/>
<dbReference type="Gene3D" id="3.10.129.10">
    <property type="entry name" value="Hotdog Thioesterase"/>
    <property type="match status" value="1"/>
</dbReference>
<dbReference type="GO" id="GO:0016787">
    <property type="term" value="F:hydrolase activity"/>
    <property type="evidence" value="ECO:0007669"/>
    <property type="project" value="UniProtKB-KW"/>
</dbReference>
<dbReference type="InterPro" id="IPR050563">
    <property type="entry name" value="4-hydroxybenzoyl-CoA_TE"/>
</dbReference>
<accession>A0ABN4YN56</accession>
<dbReference type="RefSeq" id="WP_029052965.1">
    <property type="nucleotide sequence ID" value="NZ_CP015108.1"/>
</dbReference>
<organism evidence="1 2">
    <name type="scientific">Sporosarcina ureae</name>
    <dbReference type="NCBI Taxonomy" id="1571"/>
    <lineage>
        <taxon>Bacteria</taxon>
        <taxon>Bacillati</taxon>
        <taxon>Bacillota</taxon>
        <taxon>Bacilli</taxon>
        <taxon>Bacillales</taxon>
        <taxon>Caryophanaceae</taxon>
        <taxon>Sporosarcina</taxon>
    </lineage>
</organism>
<dbReference type="CDD" id="cd00586">
    <property type="entry name" value="4HBT"/>
    <property type="match status" value="1"/>
</dbReference>
<dbReference type="InterPro" id="IPR029069">
    <property type="entry name" value="HotDog_dom_sf"/>
</dbReference>
<evidence type="ECO:0000313" key="1">
    <source>
        <dbReference type="EMBL" id="ARF13182.1"/>
    </source>
</evidence>
<dbReference type="PANTHER" id="PTHR31793:SF24">
    <property type="entry name" value="LONG-CHAIN ACYL-COA THIOESTERASE FADM"/>
    <property type="match status" value="1"/>
</dbReference>
<dbReference type="SUPFAM" id="SSF54637">
    <property type="entry name" value="Thioesterase/thiol ester dehydrase-isomerase"/>
    <property type="match status" value="1"/>
</dbReference>
<dbReference type="PANTHER" id="PTHR31793">
    <property type="entry name" value="4-HYDROXYBENZOYL-COA THIOESTERASE FAMILY MEMBER"/>
    <property type="match status" value="1"/>
</dbReference>
<sequence>MRESYIDNIEEWIEGFHFHADVSVRFSETDMYGHLNNTKVFAYFEYARIEYLKHLNHMAKWIDPKGTTIPIVADLQCDFAKQVYFDEKLQIHVKASSMGTSSVDLHYMAKNERNEIAFTGRGAIVQIGKADGRPVAWTEEEKRMFLENS</sequence>
<reference evidence="1 2" key="1">
    <citation type="submission" date="2016-04" db="EMBL/GenBank/DDBJ databases">
        <title>Comparative Genomics and Epigenetics of Sporosarcina ureae.</title>
        <authorList>
            <person name="Oliver A.S."/>
            <person name="Cooper K.K."/>
        </authorList>
    </citation>
    <scope>NUCLEOTIDE SEQUENCE [LARGE SCALE GENOMIC DNA]</scope>
    <source>
        <strain evidence="1 2">S204</strain>
    </source>
</reference>
<name>A0ABN4YN56_SPOUR</name>
<dbReference type="Pfam" id="PF13279">
    <property type="entry name" value="4HBT_2"/>
    <property type="match status" value="1"/>
</dbReference>
<gene>
    <name evidence="1" type="ORF">SporoS204_02700</name>
</gene>
<dbReference type="Proteomes" id="UP000192486">
    <property type="component" value="Chromosome"/>
</dbReference>
<keyword evidence="1" id="KW-0378">Hydrolase</keyword>
<dbReference type="EMBL" id="CP015108">
    <property type="protein sequence ID" value="ARF13182.1"/>
    <property type="molecule type" value="Genomic_DNA"/>
</dbReference>
<protein>
    <submittedName>
        <fullName evidence="1">Acyl-CoA thioester hydrolase</fullName>
    </submittedName>
</protein>
<evidence type="ECO:0000313" key="2">
    <source>
        <dbReference type="Proteomes" id="UP000192486"/>
    </source>
</evidence>
<keyword evidence="2" id="KW-1185">Reference proteome</keyword>